<dbReference type="InterPro" id="IPR014820">
    <property type="entry name" value="PriCT_1"/>
</dbReference>
<evidence type="ECO:0000259" key="3">
    <source>
        <dbReference type="SMART" id="SM00943"/>
    </source>
</evidence>
<dbReference type="Proteomes" id="UP001500016">
    <property type="component" value="Unassembled WGS sequence"/>
</dbReference>
<evidence type="ECO:0000259" key="2">
    <source>
        <dbReference type="SMART" id="SM00942"/>
    </source>
</evidence>
<evidence type="ECO:0000313" key="4">
    <source>
        <dbReference type="EMBL" id="GAA2064063.1"/>
    </source>
</evidence>
<feature type="domain" description="DNA primase/polymerase bifunctional N-terminal" evidence="3">
    <location>
        <begin position="9"/>
        <end position="212"/>
    </location>
</feature>
<reference evidence="5" key="1">
    <citation type="journal article" date="2019" name="Int. J. Syst. Evol. Microbiol.">
        <title>The Global Catalogue of Microorganisms (GCM) 10K type strain sequencing project: providing services to taxonomists for standard genome sequencing and annotation.</title>
        <authorList>
            <consortium name="The Broad Institute Genomics Platform"/>
            <consortium name="The Broad Institute Genome Sequencing Center for Infectious Disease"/>
            <person name="Wu L."/>
            <person name="Ma J."/>
        </authorList>
    </citation>
    <scope>NUCLEOTIDE SEQUENCE [LARGE SCALE GENOMIC DNA]</scope>
    <source>
        <strain evidence="5">JCM 15478</strain>
    </source>
</reference>
<protein>
    <submittedName>
        <fullName evidence="4">Bifunctional DNA primase/polymerase</fullName>
    </submittedName>
</protein>
<dbReference type="InterPro" id="IPR015330">
    <property type="entry name" value="DNA_primase/pol_bifunc_N"/>
</dbReference>
<dbReference type="SUPFAM" id="SSF56747">
    <property type="entry name" value="Prim-pol domain"/>
    <property type="match status" value="1"/>
</dbReference>
<dbReference type="SMART" id="SM00942">
    <property type="entry name" value="PriCT_1"/>
    <property type="match status" value="1"/>
</dbReference>
<keyword evidence="5" id="KW-1185">Reference proteome</keyword>
<evidence type="ECO:0000256" key="1">
    <source>
        <dbReference type="SAM" id="MobiDB-lite"/>
    </source>
</evidence>
<proteinExistence type="predicted"/>
<gene>
    <name evidence="4" type="ORF">GCM10009801_08420</name>
</gene>
<name>A0ABP5H569_9ACTN</name>
<dbReference type="SMART" id="SM00943">
    <property type="entry name" value="Prim-Pol"/>
    <property type="match status" value="1"/>
</dbReference>
<feature type="region of interest" description="Disordered" evidence="1">
    <location>
        <begin position="28"/>
        <end position="77"/>
    </location>
</feature>
<sequence length="316" mass="32566">MSIAALDHALAAASRGLPVLPLSRTKLPAVRSPHRARETASAPPGSPAPPAPPAAPAPPEEPVCQGECGLPGHGVHDATTDPDAIRALFAAAPWATGYGIACGRSPLHLVGLDLDVKNGTDSLAALERLGAEHGFTIPETTTVLTPSGGRHLWLRGPGDVTIPNSAGRLAPGIDVRGLGGYLVGPGSVTVRGTYRLAPGSRTRAPAAVPTRLLPLLLPPPPVPAPRPYPHPYAREDEDGRARGGTALVHFVRGARVGQRNARLFWAACRAYETGHGPELADALVEAAVATGLPAREARATLLSASHRAARLSPRSG</sequence>
<comment type="caution">
    <text evidence="4">The sequence shown here is derived from an EMBL/GenBank/DDBJ whole genome shotgun (WGS) entry which is preliminary data.</text>
</comment>
<feature type="domain" description="Primase C-terminal 1" evidence="2">
    <location>
        <begin position="248"/>
        <end position="310"/>
    </location>
</feature>
<dbReference type="CDD" id="cd04859">
    <property type="entry name" value="Prim_Pol"/>
    <property type="match status" value="1"/>
</dbReference>
<feature type="compositionally biased region" description="Pro residues" evidence="1">
    <location>
        <begin position="44"/>
        <end position="61"/>
    </location>
</feature>
<dbReference type="EMBL" id="BAAAPE010000001">
    <property type="protein sequence ID" value="GAA2064063.1"/>
    <property type="molecule type" value="Genomic_DNA"/>
</dbReference>
<dbReference type="Pfam" id="PF09250">
    <property type="entry name" value="Prim-Pol"/>
    <property type="match status" value="1"/>
</dbReference>
<dbReference type="RefSeq" id="WP_344524026.1">
    <property type="nucleotide sequence ID" value="NZ_BAAAPE010000001.1"/>
</dbReference>
<accession>A0ABP5H569</accession>
<organism evidence="4 5">
    <name type="scientific">Streptomyces albiaxialis</name>
    <dbReference type="NCBI Taxonomy" id="329523"/>
    <lineage>
        <taxon>Bacteria</taxon>
        <taxon>Bacillati</taxon>
        <taxon>Actinomycetota</taxon>
        <taxon>Actinomycetes</taxon>
        <taxon>Kitasatosporales</taxon>
        <taxon>Streptomycetaceae</taxon>
        <taxon>Streptomyces</taxon>
    </lineage>
</organism>
<evidence type="ECO:0000313" key="5">
    <source>
        <dbReference type="Proteomes" id="UP001500016"/>
    </source>
</evidence>